<keyword evidence="3" id="KW-1185">Reference proteome</keyword>
<protein>
    <submittedName>
        <fullName evidence="2">Uncharacterized protein</fullName>
    </submittedName>
</protein>
<proteinExistence type="predicted"/>
<dbReference type="EMBL" id="OU892284">
    <property type="protein sequence ID" value="CAG9772079.1"/>
    <property type="molecule type" value="Genomic_DNA"/>
</dbReference>
<dbReference type="AlphaFoldDB" id="A0A9N9MZT7"/>
<dbReference type="Proteomes" id="UP001152799">
    <property type="component" value="Chromosome 8"/>
</dbReference>
<sequence>MAVFFKYLQLVKDPEEQLRLVDTAREICIQVYLNLGGEGPVHPHYFQPRALVLMWLELLDIERHVTQGSNLGEFCVCAVCQGAPIYQPPEPRPPRAADQAAPAPPVGSPHHDYEEPMELVPRPPPPTPASPVARRSTTPAPVALIRRQSPGPTFWVRPAPEI</sequence>
<gene>
    <name evidence="2" type="ORF">CEUTPL_LOCUS12501</name>
</gene>
<reference evidence="2" key="1">
    <citation type="submission" date="2022-01" db="EMBL/GenBank/DDBJ databases">
        <authorList>
            <person name="King R."/>
        </authorList>
    </citation>
    <scope>NUCLEOTIDE SEQUENCE</scope>
</reference>
<feature type="region of interest" description="Disordered" evidence="1">
    <location>
        <begin position="88"/>
        <end position="147"/>
    </location>
</feature>
<name>A0A9N9MZT7_9CUCU</name>
<evidence type="ECO:0000256" key="1">
    <source>
        <dbReference type="SAM" id="MobiDB-lite"/>
    </source>
</evidence>
<organism evidence="2 3">
    <name type="scientific">Ceutorhynchus assimilis</name>
    <name type="common">cabbage seed weevil</name>
    <dbReference type="NCBI Taxonomy" id="467358"/>
    <lineage>
        <taxon>Eukaryota</taxon>
        <taxon>Metazoa</taxon>
        <taxon>Ecdysozoa</taxon>
        <taxon>Arthropoda</taxon>
        <taxon>Hexapoda</taxon>
        <taxon>Insecta</taxon>
        <taxon>Pterygota</taxon>
        <taxon>Neoptera</taxon>
        <taxon>Endopterygota</taxon>
        <taxon>Coleoptera</taxon>
        <taxon>Polyphaga</taxon>
        <taxon>Cucujiformia</taxon>
        <taxon>Curculionidae</taxon>
        <taxon>Ceutorhynchinae</taxon>
        <taxon>Ceutorhynchus</taxon>
    </lineage>
</organism>
<evidence type="ECO:0000313" key="2">
    <source>
        <dbReference type="EMBL" id="CAG9772079.1"/>
    </source>
</evidence>
<accession>A0A9N9MZT7</accession>
<evidence type="ECO:0000313" key="3">
    <source>
        <dbReference type="Proteomes" id="UP001152799"/>
    </source>
</evidence>